<sequence>MKYLLLLISLITLRASAQKLTFIESDAKEKDCVHQIFTTSSGKYVDLKYGSFIRALNYSVGINAVVAVYDHQLNQLFSKPLDATARKMFIAGYTIGDKLILFFSNRENAVQVYELNVEDGTASLVADLVKPTAEDASLTVGPSSDTSHFYVVYKTTHKNEPSSYEGFIIDKQFKIVTKFVASNEEPDKNIDQIKFIVSDDGIFNIIAAVKGSDTKKDFNPFNYTIIQVNASGKVSTGHLTGIPGGLFKNIAWYAVKNDVQFKGFYEMEKSPDFTTVISGVYDGLQRKVTQIKKTELAQKVSVTASLLHYYTLKDNSTVIMLEPSGGTHIDYVPKPNPIGSSFSMQREPATVGVGNLYMIKITANNEIAWVKTIYKNQLEMNFHAFTGSAILPDNNDGFYIFYQDCLKNTDVDDTTPRRVVLPGGKRDGLAVVHISADGKMTKKFQEPSFNHKRYSGVPFSPVFIATEGGNRLIYVSFKHKNMDRSLYHLSAVTVE</sequence>
<evidence type="ECO:0000313" key="2">
    <source>
        <dbReference type="EMBL" id="SCC59390.1"/>
    </source>
</evidence>
<accession>A0A1C4FTU3</accession>
<keyword evidence="3" id="KW-1185">Reference proteome</keyword>
<feature type="signal peptide" evidence="1">
    <location>
        <begin position="1"/>
        <end position="17"/>
    </location>
</feature>
<proteinExistence type="predicted"/>
<feature type="chain" id="PRO_5008692102" evidence="1">
    <location>
        <begin position="18"/>
        <end position="495"/>
    </location>
</feature>
<reference evidence="2 3" key="1">
    <citation type="submission" date="2016-08" db="EMBL/GenBank/DDBJ databases">
        <authorList>
            <person name="Seilhamer J.J."/>
        </authorList>
    </citation>
    <scope>NUCLEOTIDE SEQUENCE [LARGE SCALE GENOMIC DNA]</scope>
    <source>
        <strain evidence="2 3">A37T2</strain>
    </source>
</reference>
<dbReference type="Proteomes" id="UP000242818">
    <property type="component" value="Unassembled WGS sequence"/>
</dbReference>
<dbReference type="RefSeq" id="WP_123891732.1">
    <property type="nucleotide sequence ID" value="NZ_FMAR01000017.1"/>
</dbReference>
<gene>
    <name evidence="2" type="ORF">GA0116948_11717</name>
</gene>
<dbReference type="AlphaFoldDB" id="A0A1C4FTU3"/>
<protein>
    <submittedName>
        <fullName evidence="2">Uncharacterized protein</fullName>
    </submittedName>
</protein>
<evidence type="ECO:0000256" key="1">
    <source>
        <dbReference type="SAM" id="SignalP"/>
    </source>
</evidence>
<name>A0A1C4FTU3_9BACT</name>
<organism evidence="2 3">
    <name type="scientific">Chitinophaga costaii</name>
    <dbReference type="NCBI Taxonomy" id="1335309"/>
    <lineage>
        <taxon>Bacteria</taxon>
        <taxon>Pseudomonadati</taxon>
        <taxon>Bacteroidota</taxon>
        <taxon>Chitinophagia</taxon>
        <taxon>Chitinophagales</taxon>
        <taxon>Chitinophagaceae</taxon>
        <taxon>Chitinophaga</taxon>
    </lineage>
</organism>
<dbReference type="EMBL" id="FMAR01000017">
    <property type="protein sequence ID" value="SCC59390.1"/>
    <property type="molecule type" value="Genomic_DNA"/>
</dbReference>
<evidence type="ECO:0000313" key="3">
    <source>
        <dbReference type="Proteomes" id="UP000242818"/>
    </source>
</evidence>
<dbReference type="STRING" id="1335309.GA0116948_11717"/>
<dbReference type="OrthoDB" id="639184at2"/>
<keyword evidence="1" id="KW-0732">Signal</keyword>